<sequence>MVFRRDAKMRAAVPEEVHWWWQQDLRVQSWQGGGCGMRGEGDTVANSYGSHGVGRCFRRWATKRGVVPASASASVVVSSGGGVEHGGSMREDRVAVLASGMADHVRGCRGVGTRAAADAGLSGELEWFVNGGSGSVTKWRRRCVMEGDGAT</sequence>
<gene>
    <name evidence="1" type="ORF">DEO72_LG8g2030</name>
</gene>
<keyword evidence="2" id="KW-1185">Reference proteome</keyword>
<accession>A0A4D6MSE3</accession>
<evidence type="ECO:0000313" key="1">
    <source>
        <dbReference type="EMBL" id="QCE03998.1"/>
    </source>
</evidence>
<dbReference type="Proteomes" id="UP000501690">
    <property type="component" value="Linkage Group LG8"/>
</dbReference>
<evidence type="ECO:0000313" key="2">
    <source>
        <dbReference type="Proteomes" id="UP000501690"/>
    </source>
</evidence>
<protein>
    <submittedName>
        <fullName evidence="1">Uncharacterized protein</fullName>
    </submittedName>
</protein>
<dbReference type="EMBL" id="CP039352">
    <property type="protein sequence ID" value="QCE03998.1"/>
    <property type="molecule type" value="Genomic_DNA"/>
</dbReference>
<organism evidence="1 2">
    <name type="scientific">Vigna unguiculata</name>
    <name type="common">Cowpea</name>
    <dbReference type="NCBI Taxonomy" id="3917"/>
    <lineage>
        <taxon>Eukaryota</taxon>
        <taxon>Viridiplantae</taxon>
        <taxon>Streptophyta</taxon>
        <taxon>Embryophyta</taxon>
        <taxon>Tracheophyta</taxon>
        <taxon>Spermatophyta</taxon>
        <taxon>Magnoliopsida</taxon>
        <taxon>eudicotyledons</taxon>
        <taxon>Gunneridae</taxon>
        <taxon>Pentapetalae</taxon>
        <taxon>rosids</taxon>
        <taxon>fabids</taxon>
        <taxon>Fabales</taxon>
        <taxon>Fabaceae</taxon>
        <taxon>Papilionoideae</taxon>
        <taxon>50 kb inversion clade</taxon>
        <taxon>NPAAA clade</taxon>
        <taxon>indigoferoid/millettioid clade</taxon>
        <taxon>Phaseoleae</taxon>
        <taxon>Vigna</taxon>
    </lineage>
</organism>
<dbReference type="AlphaFoldDB" id="A0A4D6MSE3"/>
<name>A0A4D6MSE3_VIGUN</name>
<proteinExistence type="predicted"/>
<reference evidence="1 2" key="1">
    <citation type="submission" date="2019-04" db="EMBL/GenBank/DDBJ databases">
        <title>An improved genome assembly and genetic linkage map for asparagus bean, Vigna unguiculata ssp. sesquipedialis.</title>
        <authorList>
            <person name="Xia Q."/>
            <person name="Zhang R."/>
            <person name="Dong Y."/>
        </authorList>
    </citation>
    <scope>NUCLEOTIDE SEQUENCE [LARGE SCALE GENOMIC DNA]</scope>
    <source>
        <tissue evidence="1">Leaf</tissue>
    </source>
</reference>